<dbReference type="PANTHER" id="PTHR30385">
    <property type="entry name" value="SIGMA FACTOR F FLAGELLAR"/>
    <property type="match status" value="1"/>
</dbReference>
<keyword evidence="3" id="KW-0238">DNA-binding</keyword>
<name>A0A3P5XTQ5_9BACL</name>
<accession>A0A3P5XTQ5</accession>
<dbReference type="NCBIfam" id="TIGR02937">
    <property type="entry name" value="sigma70-ECF"/>
    <property type="match status" value="1"/>
</dbReference>
<dbReference type="InterPro" id="IPR013249">
    <property type="entry name" value="RNA_pol_sigma70_r4_t2"/>
</dbReference>
<sequence>MMNFEDVLEQYEPMISASIRKLSIYRDHESFKQAGRVALWQAWNRFDIAKGNFTPFAYRSIRGAMLDELKRESRFDENVMRMDDELLAFTIGGEFDVHSGEKSELAEALDLLSPAERELVRWLFVEGFTLKECAEKVGITVAGVKKRRERMLVKLRGGIGVGSC</sequence>
<proteinExistence type="predicted"/>
<dbReference type="CDD" id="cd06171">
    <property type="entry name" value="Sigma70_r4"/>
    <property type="match status" value="1"/>
</dbReference>
<dbReference type="Pfam" id="PF08281">
    <property type="entry name" value="Sigma70_r4_2"/>
    <property type="match status" value="1"/>
</dbReference>
<feature type="domain" description="RNA polymerase sigma-70 region 2" evidence="5">
    <location>
        <begin position="9"/>
        <end position="74"/>
    </location>
</feature>
<evidence type="ECO:0000256" key="4">
    <source>
        <dbReference type="ARBA" id="ARBA00023163"/>
    </source>
</evidence>
<keyword evidence="8" id="KW-1185">Reference proteome</keyword>
<keyword evidence="1" id="KW-0805">Transcription regulation</keyword>
<dbReference type="GO" id="GO:0006352">
    <property type="term" value="P:DNA-templated transcription initiation"/>
    <property type="evidence" value="ECO:0007669"/>
    <property type="project" value="InterPro"/>
</dbReference>
<dbReference type="GO" id="GO:0016987">
    <property type="term" value="F:sigma factor activity"/>
    <property type="evidence" value="ECO:0007669"/>
    <property type="project" value="UniProtKB-KW"/>
</dbReference>
<dbReference type="RefSeq" id="WP_124071794.1">
    <property type="nucleotide sequence ID" value="NZ_CBCRXF010000019.1"/>
</dbReference>
<keyword evidence="4" id="KW-0804">Transcription</keyword>
<dbReference type="InterPro" id="IPR007627">
    <property type="entry name" value="RNA_pol_sigma70_r2"/>
</dbReference>
<keyword evidence="2" id="KW-0731">Sigma factor</keyword>
<evidence type="ECO:0000256" key="3">
    <source>
        <dbReference type="ARBA" id="ARBA00023125"/>
    </source>
</evidence>
<organism evidence="7 8">
    <name type="scientific">Filibacter tadaridae</name>
    <dbReference type="NCBI Taxonomy" id="2483811"/>
    <lineage>
        <taxon>Bacteria</taxon>
        <taxon>Bacillati</taxon>
        <taxon>Bacillota</taxon>
        <taxon>Bacilli</taxon>
        <taxon>Bacillales</taxon>
        <taxon>Caryophanaceae</taxon>
        <taxon>Filibacter</taxon>
    </lineage>
</organism>
<gene>
    <name evidence="7" type="ORF">FILTAD_02986</name>
</gene>
<dbReference type="InterPro" id="IPR036388">
    <property type="entry name" value="WH-like_DNA-bd_sf"/>
</dbReference>
<dbReference type="Proteomes" id="UP000270468">
    <property type="component" value="Unassembled WGS sequence"/>
</dbReference>
<dbReference type="SUPFAM" id="SSF88946">
    <property type="entry name" value="Sigma2 domain of RNA polymerase sigma factors"/>
    <property type="match status" value="1"/>
</dbReference>
<evidence type="ECO:0000259" key="5">
    <source>
        <dbReference type="Pfam" id="PF04542"/>
    </source>
</evidence>
<feature type="domain" description="RNA polymerase sigma factor 70 region 4 type 2" evidence="6">
    <location>
        <begin position="104"/>
        <end position="155"/>
    </location>
</feature>
<dbReference type="InterPro" id="IPR014284">
    <property type="entry name" value="RNA_pol_sigma-70_dom"/>
</dbReference>
<dbReference type="Gene3D" id="1.10.1740.10">
    <property type="match status" value="1"/>
</dbReference>
<dbReference type="Pfam" id="PF04542">
    <property type="entry name" value="Sigma70_r2"/>
    <property type="match status" value="1"/>
</dbReference>
<dbReference type="OrthoDB" id="9783788at2"/>
<dbReference type="InterPro" id="IPR013324">
    <property type="entry name" value="RNA_pol_sigma_r3/r4-like"/>
</dbReference>
<evidence type="ECO:0000259" key="6">
    <source>
        <dbReference type="Pfam" id="PF08281"/>
    </source>
</evidence>
<reference evidence="7 8" key="1">
    <citation type="submission" date="2018-11" db="EMBL/GenBank/DDBJ databases">
        <authorList>
            <person name="Criscuolo A."/>
        </authorList>
    </citation>
    <scope>NUCLEOTIDE SEQUENCE [LARGE SCALE GENOMIC DNA]</scope>
    <source>
        <strain evidence="7">ATB-66</strain>
    </source>
</reference>
<evidence type="ECO:0000313" key="8">
    <source>
        <dbReference type="Proteomes" id="UP000270468"/>
    </source>
</evidence>
<dbReference type="EMBL" id="UXAV01000054">
    <property type="protein sequence ID" value="VDC33675.1"/>
    <property type="molecule type" value="Genomic_DNA"/>
</dbReference>
<evidence type="ECO:0000256" key="2">
    <source>
        <dbReference type="ARBA" id="ARBA00023082"/>
    </source>
</evidence>
<protein>
    <submittedName>
        <fullName evidence="7">RNA polymerase factor sigma-70</fullName>
    </submittedName>
</protein>
<evidence type="ECO:0000256" key="1">
    <source>
        <dbReference type="ARBA" id="ARBA00023015"/>
    </source>
</evidence>
<dbReference type="AlphaFoldDB" id="A0A3P5XTQ5"/>
<dbReference type="InterPro" id="IPR013325">
    <property type="entry name" value="RNA_pol_sigma_r2"/>
</dbReference>
<dbReference type="SUPFAM" id="SSF88659">
    <property type="entry name" value="Sigma3 and sigma4 domains of RNA polymerase sigma factors"/>
    <property type="match status" value="1"/>
</dbReference>
<dbReference type="PANTHER" id="PTHR30385:SF7">
    <property type="entry name" value="RNA POLYMERASE SIGMA FACTOR FLIA"/>
    <property type="match status" value="1"/>
</dbReference>
<evidence type="ECO:0000313" key="7">
    <source>
        <dbReference type="EMBL" id="VDC33675.1"/>
    </source>
</evidence>
<dbReference type="GO" id="GO:0003677">
    <property type="term" value="F:DNA binding"/>
    <property type="evidence" value="ECO:0007669"/>
    <property type="project" value="UniProtKB-KW"/>
</dbReference>
<dbReference type="Gene3D" id="1.10.10.10">
    <property type="entry name" value="Winged helix-like DNA-binding domain superfamily/Winged helix DNA-binding domain"/>
    <property type="match status" value="1"/>
</dbReference>